<comment type="caution">
    <text evidence="1">The sequence shown here is derived from an EMBL/GenBank/DDBJ whole genome shotgun (WGS) entry which is preliminary data.</text>
</comment>
<keyword evidence="2" id="KW-1185">Reference proteome</keyword>
<evidence type="ECO:0000313" key="1">
    <source>
        <dbReference type="EMBL" id="KAH0469111.1"/>
    </source>
</evidence>
<dbReference type="AlphaFoldDB" id="A0AAV7HJ73"/>
<dbReference type="EMBL" id="JAGFBR010000003">
    <property type="protein sequence ID" value="KAH0469111.1"/>
    <property type="molecule type" value="Genomic_DNA"/>
</dbReference>
<name>A0AAV7HJ73_DENCH</name>
<dbReference type="Proteomes" id="UP000775213">
    <property type="component" value="Unassembled WGS sequence"/>
</dbReference>
<gene>
    <name evidence="1" type="ORF">IEQ34_002343</name>
</gene>
<organism evidence="1 2">
    <name type="scientific">Dendrobium chrysotoxum</name>
    <name type="common">Orchid</name>
    <dbReference type="NCBI Taxonomy" id="161865"/>
    <lineage>
        <taxon>Eukaryota</taxon>
        <taxon>Viridiplantae</taxon>
        <taxon>Streptophyta</taxon>
        <taxon>Embryophyta</taxon>
        <taxon>Tracheophyta</taxon>
        <taxon>Spermatophyta</taxon>
        <taxon>Magnoliopsida</taxon>
        <taxon>Liliopsida</taxon>
        <taxon>Asparagales</taxon>
        <taxon>Orchidaceae</taxon>
        <taxon>Epidendroideae</taxon>
        <taxon>Malaxideae</taxon>
        <taxon>Dendrobiinae</taxon>
        <taxon>Dendrobium</taxon>
    </lineage>
</organism>
<evidence type="ECO:0000313" key="2">
    <source>
        <dbReference type="Proteomes" id="UP000775213"/>
    </source>
</evidence>
<accession>A0AAV7HJ73</accession>
<proteinExistence type="predicted"/>
<reference evidence="1 2" key="1">
    <citation type="journal article" date="2021" name="Hortic Res">
        <title>Chromosome-scale assembly of the Dendrobium chrysotoxum genome enhances the understanding of orchid evolution.</title>
        <authorList>
            <person name="Zhang Y."/>
            <person name="Zhang G.Q."/>
            <person name="Zhang D."/>
            <person name="Liu X.D."/>
            <person name="Xu X.Y."/>
            <person name="Sun W.H."/>
            <person name="Yu X."/>
            <person name="Zhu X."/>
            <person name="Wang Z.W."/>
            <person name="Zhao X."/>
            <person name="Zhong W.Y."/>
            <person name="Chen H."/>
            <person name="Yin W.L."/>
            <person name="Huang T."/>
            <person name="Niu S.C."/>
            <person name="Liu Z.J."/>
        </authorList>
    </citation>
    <scope>NUCLEOTIDE SEQUENCE [LARGE SCALE GENOMIC DNA]</scope>
    <source>
        <strain evidence="1">Lindl</strain>
    </source>
</reference>
<protein>
    <submittedName>
        <fullName evidence="1">Uncharacterized protein</fullName>
    </submittedName>
</protein>
<sequence>MRFHELQHAQLGVTLDDTLNGSKVDVDHLILYCWWYSTQNVGFELPTEQVLLTLTLLTHRIKVVMQYEAEFTSLVRGLRDSLRHPLIPFHIIDFTDLVKRMRLIENDLMTLF</sequence>